<keyword evidence="5" id="KW-0539">Nucleus</keyword>
<dbReference type="PANTHER" id="PTHR11945">
    <property type="entry name" value="MADS BOX PROTEIN"/>
    <property type="match status" value="1"/>
</dbReference>
<dbReference type="AlphaFoldDB" id="A0AAD3T4X1"/>
<comment type="subcellular location">
    <subcellularLocation>
        <location evidence="1">Nucleus</location>
    </subcellularLocation>
</comment>
<dbReference type="SMART" id="SM00432">
    <property type="entry name" value="MADS"/>
    <property type="match status" value="1"/>
</dbReference>
<protein>
    <recommendedName>
        <fullName evidence="6">MADS-box domain-containing protein</fullName>
    </recommendedName>
</protein>
<evidence type="ECO:0000256" key="3">
    <source>
        <dbReference type="ARBA" id="ARBA00023125"/>
    </source>
</evidence>
<evidence type="ECO:0000256" key="2">
    <source>
        <dbReference type="ARBA" id="ARBA00023015"/>
    </source>
</evidence>
<dbReference type="Gene3D" id="3.40.1810.10">
    <property type="entry name" value="Transcription factor, MADS-box"/>
    <property type="match status" value="1"/>
</dbReference>
<dbReference type="InterPro" id="IPR002100">
    <property type="entry name" value="TF_MADSbox"/>
</dbReference>
<sequence length="177" mass="20593">MERAKLTMEFITNEKARDTTFQKRKKGLKKKAYELSTLCDVPICVIIYHCSSQSELEIWPSNREKVRKIIDRYNSVPKENQQKRAHTLGDILEGRKRKVEQDLFKQQKNSTATKYSNWHASFDSFDKDQLMKMLLILDERLKTVRTRIASMKGSEDLTALISSFPSDNLQGLGLFQS</sequence>
<comment type="caution">
    <text evidence="7">The sequence shown here is derived from an EMBL/GenBank/DDBJ whole genome shotgun (WGS) entry which is preliminary data.</text>
</comment>
<keyword evidence="4" id="KW-0804">Transcription</keyword>
<dbReference type="GO" id="GO:0000978">
    <property type="term" value="F:RNA polymerase II cis-regulatory region sequence-specific DNA binding"/>
    <property type="evidence" value="ECO:0007669"/>
    <property type="project" value="TreeGrafter"/>
</dbReference>
<dbReference type="Pfam" id="PF00319">
    <property type="entry name" value="SRF-TF"/>
    <property type="match status" value="1"/>
</dbReference>
<keyword evidence="3" id="KW-0238">DNA-binding</keyword>
<dbReference type="SUPFAM" id="SSF55455">
    <property type="entry name" value="SRF-like"/>
    <property type="match status" value="1"/>
</dbReference>
<evidence type="ECO:0000313" key="8">
    <source>
        <dbReference type="Proteomes" id="UP001279734"/>
    </source>
</evidence>
<dbReference type="GO" id="GO:0000981">
    <property type="term" value="F:DNA-binding transcription factor activity, RNA polymerase II-specific"/>
    <property type="evidence" value="ECO:0007669"/>
    <property type="project" value="TreeGrafter"/>
</dbReference>
<dbReference type="Proteomes" id="UP001279734">
    <property type="component" value="Unassembled WGS sequence"/>
</dbReference>
<accession>A0AAD3T4X1</accession>
<dbReference type="InterPro" id="IPR036879">
    <property type="entry name" value="TF_MADSbox_sf"/>
</dbReference>
<dbReference type="EMBL" id="BSYO01000025">
    <property type="protein sequence ID" value="GMH22973.1"/>
    <property type="molecule type" value="Genomic_DNA"/>
</dbReference>
<keyword evidence="8" id="KW-1185">Reference proteome</keyword>
<organism evidence="7 8">
    <name type="scientific">Nepenthes gracilis</name>
    <name type="common">Slender pitcher plant</name>
    <dbReference type="NCBI Taxonomy" id="150966"/>
    <lineage>
        <taxon>Eukaryota</taxon>
        <taxon>Viridiplantae</taxon>
        <taxon>Streptophyta</taxon>
        <taxon>Embryophyta</taxon>
        <taxon>Tracheophyta</taxon>
        <taxon>Spermatophyta</taxon>
        <taxon>Magnoliopsida</taxon>
        <taxon>eudicotyledons</taxon>
        <taxon>Gunneridae</taxon>
        <taxon>Pentapetalae</taxon>
        <taxon>Caryophyllales</taxon>
        <taxon>Nepenthaceae</taxon>
        <taxon>Nepenthes</taxon>
    </lineage>
</organism>
<keyword evidence="2" id="KW-0805">Transcription regulation</keyword>
<feature type="domain" description="MADS-box" evidence="6">
    <location>
        <begin position="1"/>
        <end position="48"/>
    </location>
</feature>
<dbReference type="PANTHER" id="PTHR11945:SF176">
    <property type="entry name" value="MADS-BOX TRANSCRIPTION FACTOR FAMILY PROTEIN"/>
    <property type="match status" value="1"/>
</dbReference>
<evidence type="ECO:0000256" key="1">
    <source>
        <dbReference type="ARBA" id="ARBA00004123"/>
    </source>
</evidence>
<dbReference type="PROSITE" id="PS50066">
    <property type="entry name" value="MADS_BOX_2"/>
    <property type="match status" value="1"/>
</dbReference>
<evidence type="ECO:0000259" key="6">
    <source>
        <dbReference type="PROSITE" id="PS50066"/>
    </source>
</evidence>
<proteinExistence type="predicted"/>
<evidence type="ECO:0000313" key="7">
    <source>
        <dbReference type="EMBL" id="GMH22973.1"/>
    </source>
</evidence>
<evidence type="ECO:0000256" key="4">
    <source>
        <dbReference type="ARBA" id="ARBA00023163"/>
    </source>
</evidence>
<dbReference type="PRINTS" id="PR00404">
    <property type="entry name" value="MADSDOMAIN"/>
</dbReference>
<dbReference type="GO" id="GO:0005634">
    <property type="term" value="C:nucleus"/>
    <property type="evidence" value="ECO:0007669"/>
    <property type="project" value="UniProtKB-SubCell"/>
</dbReference>
<evidence type="ECO:0000256" key="5">
    <source>
        <dbReference type="ARBA" id="ARBA00023242"/>
    </source>
</evidence>
<dbReference type="GO" id="GO:0046983">
    <property type="term" value="F:protein dimerization activity"/>
    <property type="evidence" value="ECO:0007669"/>
    <property type="project" value="InterPro"/>
</dbReference>
<reference evidence="7" key="1">
    <citation type="submission" date="2023-05" db="EMBL/GenBank/DDBJ databases">
        <title>Nepenthes gracilis genome sequencing.</title>
        <authorList>
            <person name="Fukushima K."/>
        </authorList>
    </citation>
    <scope>NUCLEOTIDE SEQUENCE</scope>
    <source>
        <strain evidence="7">SING2019-196</strain>
    </source>
</reference>
<gene>
    <name evidence="7" type="ORF">Nepgr_024816</name>
</gene>
<name>A0AAD3T4X1_NEPGR</name>